<reference evidence="13" key="1">
    <citation type="journal article" date="2012" name="G3 (Bethesda)">
        <title>Pichia sorbitophila, an interspecies yeast hybrid reveals early steps of genome resolution following polyploidization.</title>
        <authorList>
            <person name="Leh Louis V."/>
            <person name="Despons L."/>
            <person name="Friedrich A."/>
            <person name="Martin T."/>
            <person name="Durrens P."/>
            <person name="Casaregola S."/>
            <person name="Neuveglise C."/>
            <person name="Fairhead C."/>
            <person name="Marck C."/>
            <person name="Cruz J.A."/>
            <person name="Straub M.L."/>
            <person name="Kugler V."/>
            <person name="Sacerdot C."/>
            <person name="Uzunov Z."/>
            <person name="Thierry A."/>
            <person name="Weiss S."/>
            <person name="Bleykasten C."/>
            <person name="De Montigny J."/>
            <person name="Jacques N."/>
            <person name="Jung P."/>
            <person name="Lemaire M."/>
            <person name="Mallet S."/>
            <person name="Morel G."/>
            <person name="Richard G.F."/>
            <person name="Sarkar A."/>
            <person name="Savel G."/>
            <person name="Schacherer J."/>
            <person name="Seret M.L."/>
            <person name="Talla E."/>
            <person name="Samson G."/>
            <person name="Jubin C."/>
            <person name="Poulain J."/>
            <person name="Vacherie B."/>
            <person name="Barbe V."/>
            <person name="Pelletier E."/>
            <person name="Sherman D.J."/>
            <person name="Westhof E."/>
            <person name="Weissenbach J."/>
            <person name="Baret P.V."/>
            <person name="Wincker P."/>
            <person name="Gaillardin C."/>
            <person name="Dujon B."/>
            <person name="Souciet J.L."/>
        </authorList>
    </citation>
    <scope>NUCLEOTIDE SEQUENCE [LARGE SCALE GENOMIC DNA]</scope>
    <source>
        <strain evidence="13">CBS 270.75 / DBVPG 7215 / KCTC 17166 / NRRL Y-17582</strain>
    </source>
</reference>
<dbReference type="GO" id="GO:0016485">
    <property type="term" value="P:protein processing"/>
    <property type="evidence" value="ECO:0007669"/>
    <property type="project" value="EnsemblFungi"/>
</dbReference>
<dbReference type="RefSeq" id="XP_003644096.1">
    <property type="nucleotide sequence ID" value="XM_003644048.1"/>
</dbReference>
<dbReference type="PANTHER" id="PTHR28533:SF1">
    <property type="entry name" value="PROTEIN PBN1"/>
    <property type="match status" value="1"/>
</dbReference>
<dbReference type="OMA" id="DKAWGSE"/>
<dbReference type="OrthoDB" id="5546453at2759"/>
<keyword evidence="6 11" id="KW-0812">Transmembrane</keyword>
<keyword evidence="7 11" id="KW-0256">Endoplasmic reticulum</keyword>
<dbReference type="GeneID" id="11472954"/>
<dbReference type="GO" id="GO:0005789">
    <property type="term" value="C:endoplasmic reticulum membrane"/>
    <property type="evidence" value="ECO:0007669"/>
    <property type="project" value="UniProtKB-SubCell"/>
</dbReference>
<dbReference type="InterPro" id="IPR042322">
    <property type="entry name" value="Pbn1"/>
</dbReference>
<dbReference type="GO" id="GO:0006506">
    <property type="term" value="P:GPI anchor biosynthetic process"/>
    <property type="evidence" value="ECO:0007669"/>
    <property type="project" value="UniProtKB-UniPathway"/>
</dbReference>
<dbReference type="eggNOG" id="ENOG502QS8N">
    <property type="taxonomic scope" value="Eukaryota"/>
</dbReference>
<comment type="subcellular location">
    <subcellularLocation>
        <location evidence="11">Endoplasmic reticulum membrane</location>
        <topology evidence="11">Single-pass membrane protein</topology>
    </subcellularLocation>
    <subcellularLocation>
        <location evidence="1">Endoplasmic reticulum membrane</location>
        <topology evidence="1">Single-pass type III membrane protein</topology>
    </subcellularLocation>
</comment>
<keyword evidence="8 11" id="KW-1133">Transmembrane helix</keyword>
<evidence type="ECO:0000313" key="13">
    <source>
        <dbReference type="Proteomes" id="UP000006790"/>
    </source>
</evidence>
<evidence type="ECO:0000256" key="6">
    <source>
        <dbReference type="ARBA" id="ARBA00022692"/>
    </source>
</evidence>
<dbReference type="EMBL" id="CP002497">
    <property type="protein sequence ID" value="AET37279.1"/>
    <property type="molecule type" value="Genomic_DNA"/>
</dbReference>
<keyword evidence="13" id="KW-1185">Reference proteome</keyword>
<dbReference type="KEGG" id="erc:Ecym_1020"/>
<dbReference type="AlphaFoldDB" id="G8JM19"/>
<dbReference type="SMART" id="SM00780">
    <property type="entry name" value="PIG-X"/>
    <property type="match status" value="1"/>
</dbReference>
<dbReference type="STRING" id="931890.G8JM19"/>
<dbReference type="HOGENOM" id="CLU_055666_0_0_1"/>
<dbReference type="GO" id="GO:1990529">
    <property type="term" value="C:glycosylphosphatidylinositol-mannosyltransferase I complex"/>
    <property type="evidence" value="ECO:0007669"/>
    <property type="project" value="EnsemblFungi"/>
</dbReference>
<gene>
    <name evidence="12" type="ordered locus">Ecym_1020</name>
</gene>
<dbReference type="UniPathway" id="UPA00196"/>
<evidence type="ECO:0000256" key="1">
    <source>
        <dbReference type="ARBA" id="ARBA00004643"/>
    </source>
</evidence>
<comment type="pathway">
    <text evidence="2 11">Glycolipid biosynthesis; glycosylphosphatidylinositol-anchor biosynthesis.</text>
</comment>
<dbReference type="GO" id="GO:0036503">
    <property type="term" value="P:ERAD pathway"/>
    <property type="evidence" value="ECO:0007669"/>
    <property type="project" value="EnsemblFungi"/>
</dbReference>
<evidence type="ECO:0000256" key="7">
    <source>
        <dbReference type="ARBA" id="ARBA00022824"/>
    </source>
</evidence>
<sequence>MKVRKTVLFKSAELWAEQADRNETHITVRGTGAGGELVQSRTRYVRSEGGNTTGNVVRITWNHLNSDTASEISPQLLNGFNIYVSGDEMGSVPSYYVTTPLQRTFHSAKFELDAVRSWLGEGYSFIMESLKWSECDYDLIMDKELRVDEYCTLAANQTISFSSLDYASSDKNVDNNDFKLEGGLFYPEISDLEDVHLSGVRCSWLEDGSGLIDTCEKTYLFYEIAHSKEAREHVPIVLEETTGMHPTVNIDLSASTAHEPKCKYYAFINLPVEIFVDKFQQPPTLLFGEDDLEQPSYKLDTWGSEVVYTLVPGKVNTIKLHSRYVSPEKGGGQNTVFIYPYVFEACDTDSINVSANPFYSKNLGFEVYFTPDTKFNHLNNTKIPVSIPRANTESFSLIQYTTVICLIGSILYLFLVLFKKPYHN</sequence>
<protein>
    <recommendedName>
        <fullName evidence="4 11">Protein PBN1</fullName>
    </recommendedName>
</protein>
<organism evidence="12 13">
    <name type="scientific">Eremothecium cymbalariae (strain CBS 270.75 / DBVPG 7215 / KCTC 17166 / NRRL Y-17582)</name>
    <name type="common">Yeast</name>
    <dbReference type="NCBI Taxonomy" id="931890"/>
    <lineage>
        <taxon>Eukaryota</taxon>
        <taxon>Fungi</taxon>
        <taxon>Dikarya</taxon>
        <taxon>Ascomycota</taxon>
        <taxon>Saccharomycotina</taxon>
        <taxon>Saccharomycetes</taxon>
        <taxon>Saccharomycetales</taxon>
        <taxon>Saccharomycetaceae</taxon>
        <taxon>Eremothecium</taxon>
    </lineage>
</organism>
<comment type="similarity">
    <text evidence="3 11">Belongs to the PIGX family.</text>
</comment>
<evidence type="ECO:0000313" key="12">
    <source>
        <dbReference type="EMBL" id="AET37279.1"/>
    </source>
</evidence>
<feature type="transmembrane region" description="Helical" evidence="11">
    <location>
        <begin position="397"/>
        <end position="418"/>
    </location>
</feature>
<dbReference type="InParanoid" id="G8JM19"/>
<keyword evidence="5 11" id="KW-0337">GPI-anchor biosynthesis</keyword>
<dbReference type="PANTHER" id="PTHR28533">
    <property type="entry name" value="PROTEIN PBN1"/>
    <property type="match status" value="1"/>
</dbReference>
<comment type="function">
    <text evidence="11">Required for proper folding and/or the stability of a subset of proteins in the endoplasmic reticulum. Component of glycosylphosphatidylinositol-mannosyltransferase 1 which transfers the first of the 4 mannoses in the GPI-anchor precursors during GPI-anchor biosynthesis. Probably acts by stabilizing the mannosyltransferase GPI14.</text>
</comment>
<dbReference type="Proteomes" id="UP000006790">
    <property type="component" value="Chromosome 1"/>
</dbReference>
<dbReference type="InterPro" id="IPR013233">
    <property type="entry name" value="PIG-X/PBN1"/>
</dbReference>
<evidence type="ECO:0000256" key="4">
    <source>
        <dbReference type="ARBA" id="ARBA00020410"/>
    </source>
</evidence>
<name>G8JM19_ERECY</name>
<evidence type="ECO:0000256" key="2">
    <source>
        <dbReference type="ARBA" id="ARBA00004687"/>
    </source>
</evidence>
<accession>G8JM19</accession>
<keyword evidence="9 11" id="KW-0472">Membrane</keyword>
<dbReference type="GO" id="GO:0000030">
    <property type="term" value="F:mannosyltransferase activity"/>
    <property type="evidence" value="ECO:0007669"/>
    <property type="project" value="EnsemblFungi"/>
</dbReference>
<evidence type="ECO:0000256" key="8">
    <source>
        <dbReference type="ARBA" id="ARBA00022989"/>
    </source>
</evidence>
<proteinExistence type="inferred from homology"/>
<dbReference type="FunCoup" id="G8JM19">
    <property type="interactions" value="46"/>
</dbReference>
<evidence type="ECO:0000256" key="9">
    <source>
        <dbReference type="ARBA" id="ARBA00023136"/>
    </source>
</evidence>
<evidence type="ECO:0000256" key="11">
    <source>
        <dbReference type="RuleBase" id="RU366056"/>
    </source>
</evidence>
<evidence type="ECO:0000256" key="5">
    <source>
        <dbReference type="ARBA" id="ARBA00022502"/>
    </source>
</evidence>
<evidence type="ECO:0000256" key="3">
    <source>
        <dbReference type="ARBA" id="ARBA00010345"/>
    </source>
</evidence>
<keyword evidence="10" id="KW-0325">Glycoprotein</keyword>
<evidence type="ECO:0000256" key="10">
    <source>
        <dbReference type="ARBA" id="ARBA00023180"/>
    </source>
</evidence>
<dbReference type="Pfam" id="PF08320">
    <property type="entry name" value="PIG-X"/>
    <property type="match status" value="1"/>
</dbReference>